<dbReference type="Gene3D" id="1.10.357.10">
    <property type="entry name" value="Tetracycline Repressor, domain 2"/>
    <property type="match status" value="1"/>
</dbReference>
<evidence type="ECO:0000256" key="1">
    <source>
        <dbReference type="ARBA" id="ARBA00023015"/>
    </source>
</evidence>
<dbReference type="GO" id="GO:0003700">
    <property type="term" value="F:DNA-binding transcription factor activity"/>
    <property type="evidence" value="ECO:0007669"/>
    <property type="project" value="TreeGrafter"/>
</dbReference>
<evidence type="ECO:0000256" key="4">
    <source>
        <dbReference type="PROSITE-ProRule" id="PRU00335"/>
    </source>
</evidence>
<dbReference type="STRING" id="596151.DesfrDRAFT_1582"/>
<name>E1JVD3_SOLFR</name>
<keyword evidence="2 4" id="KW-0238">DNA-binding</keyword>
<dbReference type="Pfam" id="PF13305">
    <property type="entry name" value="TetR_C_33"/>
    <property type="match status" value="1"/>
</dbReference>
<dbReference type="PROSITE" id="PS50977">
    <property type="entry name" value="HTH_TETR_2"/>
    <property type="match status" value="1"/>
</dbReference>
<evidence type="ECO:0000256" key="3">
    <source>
        <dbReference type="ARBA" id="ARBA00023163"/>
    </source>
</evidence>
<dbReference type="InterPro" id="IPR036271">
    <property type="entry name" value="Tet_transcr_reg_TetR-rel_C_sf"/>
</dbReference>
<dbReference type="InterPro" id="IPR009057">
    <property type="entry name" value="Homeodomain-like_sf"/>
</dbReference>
<dbReference type="SUPFAM" id="SSF46689">
    <property type="entry name" value="Homeodomain-like"/>
    <property type="match status" value="1"/>
</dbReference>
<keyword evidence="3" id="KW-0804">Transcription</keyword>
<dbReference type="InterPro" id="IPR001647">
    <property type="entry name" value="HTH_TetR"/>
</dbReference>
<comment type="caution">
    <text evidence="6">The sequence shown here is derived from an EMBL/GenBank/DDBJ whole genome shotgun (WGS) entry which is preliminary data.</text>
</comment>
<evidence type="ECO:0000256" key="2">
    <source>
        <dbReference type="ARBA" id="ARBA00023125"/>
    </source>
</evidence>
<reference evidence="6 7" key="1">
    <citation type="submission" date="2010-08" db="EMBL/GenBank/DDBJ databases">
        <title>The draft genome of Desulfovibrio fructosovorans JJ.</title>
        <authorList>
            <consortium name="US DOE Joint Genome Institute (JGI-PGF)"/>
            <person name="Lucas S."/>
            <person name="Copeland A."/>
            <person name="Lapidus A."/>
            <person name="Cheng J.-F."/>
            <person name="Bruce D."/>
            <person name="Goodwin L."/>
            <person name="Pitluck S."/>
            <person name="Land M.L."/>
            <person name="Hauser L."/>
            <person name="Chang Y.-J."/>
            <person name="Jeffries C."/>
            <person name="Wall J.D."/>
            <person name="Stahl D.A."/>
            <person name="Arkin A.P."/>
            <person name="Dehal P."/>
            <person name="Stolyar S.M."/>
            <person name="Hazen T.C."/>
            <person name="Woyke T.J."/>
        </authorList>
    </citation>
    <scope>NUCLEOTIDE SEQUENCE [LARGE SCALE GENOMIC DNA]</scope>
    <source>
        <strain evidence="6 7">JJ</strain>
    </source>
</reference>
<organism evidence="6 7">
    <name type="scientific">Solidesulfovibrio fructosivorans JJ]</name>
    <dbReference type="NCBI Taxonomy" id="596151"/>
    <lineage>
        <taxon>Bacteria</taxon>
        <taxon>Pseudomonadati</taxon>
        <taxon>Thermodesulfobacteriota</taxon>
        <taxon>Desulfovibrionia</taxon>
        <taxon>Desulfovibrionales</taxon>
        <taxon>Desulfovibrionaceae</taxon>
        <taxon>Solidesulfovibrio</taxon>
    </lineage>
</organism>
<feature type="domain" description="HTH tetR-type" evidence="5">
    <location>
        <begin position="9"/>
        <end position="69"/>
    </location>
</feature>
<gene>
    <name evidence="6" type="ORF">DesfrDRAFT_1582</name>
</gene>
<dbReference type="Proteomes" id="UP000006250">
    <property type="component" value="Unassembled WGS sequence"/>
</dbReference>
<dbReference type="PRINTS" id="PR00455">
    <property type="entry name" value="HTHTETR"/>
</dbReference>
<evidence type="ECO:0000259" key="5">
    <source>
        <dbReference type="PROSITE" id="PS50977"/>
    </source>
</evidence>
<dbReference type="InterPro" id="IPR050109">
    <property type="entry name" value="HTH-type_TetR-like_transc_reg"/>
</dbReference>
<keyword evidence="7" id="KW-1185">Reference proteome</keyword>
<proteinExistence type="predicted"/>
<dbReference type="AlphaFoldDB" id="E1JVD3"/>
<protein>
    <submittedName>
        <fullName evidence="6">Transcriptional regulator, TetR family</fullName>
    </submittedName>
</protein>
<dbReference type="SUPFAM" id="SSF48498">
    <property type="entry name" value="Tetracyclin repressor-like, C-terminal domain"/>
    <property type="match status" value="1"/>
</dbReference>
<dbReference type="PANTHER" id="PTHR30055:SF220">
    <property type="entry name" value="TETR-FAMILY REGULATORY PROTEIN"/>
    <property type="match status" value="1"/>
</dbReference>
<dbReference type="EMBL" id="AECZ01000008">
    <property type="protein sequence ID" value="EFL51727.1"/>
    <property type="molecule type" value="Genomic_DNA"/>
</dbReference>
<evidence type="ECO:0000313" key="7">
    <source>
        <dbReference type="Proteomes" id="UP000006250"/>
    </source>
</evidence>
<dbReference type="PANTHER" id="PTHR30055">
    <property type="entry name" value="HTH-TYPE TRANSCRIPTIONAL REGULATOR RUTR"/>
    <property type="match status" value="1"/>
</dbReference>
<dbReference type="InterPro" id="IPR025996">
    <property type="entry name" value="MT1864/Rv1816-like_C"/>
</dbReference>
<accession>E1JVD3</accession>
<keyword evidence="1" id="KW-0805">Transcription regulation</keyword>
<dbReference type="OrthoDB" id="7056813at2"/>
<dbReference type="Pfam" id="PF00440">
    <property type="entry name" value="TetR_N"/>
    <property type="match status" value="1"/>
</dbReference>
<evidence type="ECO:0000313" key="6">
    <source>
        <dbReference type="EMBL" id="EFL51727.1"/>
    </source>
</evidence>
<dbReference type="RefSeq" id="WP_005992750.1">
    <property type="nucleotide sequence ID" value="NZ_AECZ01000008.1"/>
</dbReference>
<sequence>MHDDAYHHGNLRKALLDAGERLLERDGGGGLSLRDLARTAGVSHAAPYRHFASKSDLLAALATRGFDRLHDKLDNISADANLDARGQFLASCKCYIDLGVAWPAMYRLMFGDAARLDHSNPELREAGKGAFDSLVASIVRGQEAGFFRQGPPHVLAVTVWSLVHGLTDLAIAGQLSMDCDLAPDGEDVSDAACALLLSGLALPDRHP</sequence>
<dbReference type="GO" id="GO:0000976">
    <property type="term" value="F:transcription cis-regulatory region binding"/>
    <property type="evidence" value="ECO:0007669"/>
    <property type="project" value="TreeGrafter"/>
</dbReference>
<feature type="DNA-binding region" description="H-T-H motif" evidence="4">
    <location>
        <begin position="32"/>
        <end position="51"/>
    </location>
</feature>
<dbReference type="eggNOG" id="COG1309">
    <property type="taxonomic scope" value="Bacteria"/>
</dbReference>